<evidence type="ECO:0000313" key="2">
    <source>
        <dbReference type="EMBL" id="SHL78829.1"/>
    </source>
</evidence>
<evidence type="ECO:0000313" key="3">
    <source>
        <dbReference type="Proteomes" id="UP000183974"/>
    </source>
</evidence>
<dbReference type="EMBL" id="FRBR01000005">
    <property type="protein sequence ID" value="SHL78829.1"/>
    <property type="molecule type" value="Genomic_DNA"/>
</dbReference>
<organism evidence="2 3">
    <name type="scientific">Roseovarius pacificus</name>
    <dbReference type="NCBI Taxonomy" id="337701"/>
    <lineage>
        <taxon>Bacteria</taxon>
        <taxon>Pseudomonadati</taxon>
        <taxon>Pseudomonadota</taxon>
        <taxon>Alphaproteobacteria</taxon>
        <taxon>Rhodobacterales</taxon>
        <taxon>Roseobacteraceae</taxon>
        <taxon>Roseovarius</taxon>
    </lineage>
</organism>
<keyword evidence="1" id="KW-0472">Membrane</keyword>
<sequence>MEWLIWLGALVSLTGLAGLVWCIVKVWKARKAGLDDDTLREEIRKVVPLNTGALFLSVLGLMLVVVGILLG</sequence>
<name>A0A1M7DI27_9RHOB</name>
<dbReference type="AlphaFoldDB" id="A0A1M7DI27"/>
<dbReference type="Proteomes" id="UP000183974">
    <property type="component" value="Unassembled WGS sequence"/>
</dbReference>
<proteinExistence type="predicted"/>
<dbReference type="RefSeq" id="WP_073034906.1">
    <property type="nucleotide sequence ID" value="NZ_BMLR01000005.1"/>
</dbReference>
<evidence type="ECO:0000256" key="1">
    <source>
        <dbReference type="SAM" id="Phobius"/>
    </source>
</evidence>
<keyword evidence="3" id="KW-1185">Reference proteome</keyword>
<keyword evidence="1" id="KW-0812">Transmembrane</keyword>
<protein>
    <submittedName>
        <fullName evidence="2">Uncharacterized protein</fullName>
    </submittedName>
</protein>
<accession>A0A1M7DI27</accession>
<gene>
    <name evidence="2" type="ORF">SAMN05444398_105265</name>
</gene>
<dbReference type="STRING" id="337701.SAMN05444398_105265"/>
<dbReference type="OrthoDB" id="7875737at2"/>
<feature type="transmembrane region" description="Helical" evidence="1">
    <location>
        <begin position="47"/>
        <end position="70"/>
    </location>
</feature>
<feature type="transmembrane region" description="Helical" evidence="1">
    <location>
        <begin position="6"/>
        <end position="27"/>
    </location>
</feature>
<reference evidence="2 3" key="1">
    <citation type="submission" date="2016-11" db="EMBL/GenBank/DDBJ databases">
        <authorList>
            <person name="Jaros S."/>
            <person name="Januszkiewicz K."/>
            <person name="Wedrychowicz H."/>
        </authorList>
    </citation>
    <scope>NUCLEOTIDE SEQUENCE [LARGE SCALE GENOMIC DNA]</scope>
    <source>
        <strain evidence="2 3">DSM 29589</strain>
    </source>
</reference>
<keyword evidence="1" id="KW-1133">Transmembrane helix</keyword>